<evidence type="ECO:0008006" key="2">
    <source>
        <dbReference type="Google" id="ProtNLM"/>
    </source>
</evidence>
<dbReference type="PANTHER" id="PTHR30217:SF10">
    <property type="entry name" value="23S RRNA 5-HYDROXYCYTIDINE C2501 SYNTHASE"/>
    <property type="match status" value="1"/>
</dbReference>
<dbReference type="Pfam" id="PF01136">
    <property type="entry name" value="Peptidase_U32"/>
    <property type="match status" value="1"/>
</dbReference>
<proteinExistence type="predicted"/>
<organism evidence="1">
    <name type="scientific">uncultured Desulfobacterium sp</name>
    <dbReference type="NCBI Taxonomy" id="201089"/>
    <lineage>
        <taxon>Bacteria</taxon>
        <taxon>Pseudomonadati</taxon>
        <taxon>Thermodesulfobacteriota</taxon>
        <taxon>Desulfobacteria</taxon>
        <taxon>Desulfobacterales</taxon>
        <taxon>Desulfobacteriaceae</taxon>
        <taxon>Desulfobacterium</taxon>
        <taxon>environmental samples</taxon>
    </lineage>
</organism>
<reference evidence="1" key="1">
    <citation type="journal article" date="2011" name="Environ. Microbiol.">
        <title>Genomic insights into the metabolic potential of the polycyclic aromatic hydrocarbon degrading sulfate-reducing Deltaproteobacterium N47.</title>
        <authorList>
            <person name="Bergmann F."/>
            <person name="Selesi D."/>
            <person name="Weinmaier T."/>
            <person name="Tischler P."/>
            <person name="Rattei T."/>
            <person name="Meckenstock R.U."/>
        </authorList>
    </citation>
    <scope>NUCLEOTIDE SEQUENCE</scope>
</reference>
<dbReference type="AlphaFoldDB" id="E1Y9G0"/>
<sequence length="654" mass="72867">MDNHKPQILAPAGNKASFLAAIAAGADAVYCGLKNYSARMEAKNFTIEELSPLCRLAHENGVKVYVALNSLLKHEDLSFAAGLIAQLSRQVKPDGLIIQDLALIDLAKQTGFEGELHLSTLANATFPAALKLIRENLDIDRVVIPRELSVDEIKALAAACPEKLSLELFIHGALCYGISGRCYWSSYFGGKSGLRGRCVQPCRRIYTQKGKTGRFFSCVDLSLDVLSKVLLPLSEISAWKIEGRKKGPHYVYYTVSAYKLFRDQGSDPAQKKNALELLSRSLGRKGTHYNFLPQRPQNPVSTDSQTGSGLLVGKISGPGQNPWLSPNEELLPKDLLRIGYEDEVSHNTLRVGKFVPKRGRLYIKPLAGSKSASGSYVFLTDRREKALEDMISELENKIVKESLANDPESTFTAKLPKRFKENIPTCEIDVYRNHARLNKGAKPGLWLDPDDIKEKKIKDYSCCWWLPPVTWPDEEKQLKENIDFLISRGSKNFVLNVAWQIALFDGIRNLNIWAGPFCNIGNVLALKVIHSLGFSGAIASPELGRDDYLNLIKNSPLPLGMVLSGNWPLSISRTLSSQIQTGYPFISPKGEHAWATKYGSNFWIYPNWSIDLTDKKEELLKAGYSMFVNLIEPLPADIIMKKREGKWNWGIGLA</sequence>
<protein>
    <recommendedName>
        <fullName evidence="2">Peptidase U32</fullName>
    </recommendedName>
</protein>
<name>E1Y9G0_9BACT</name>
<gene>
    <name evidence="1" type="ORF">N47_A12330</name>
</gene>
<dbReference type="InterPro" id="IPR001539">
    <property type="entry name" value="Peptidase_U32"/>
</dbReference>
<dbReference type="InterPro" id="IPR051454">
    <property type="entry name" value="RNA/ubiquinone_mod_enzymes"/>
</dbReference>
<dbReference type="PANTHER" id="PTHR30217">
    <property type="entry name" value="PEPTIDASE U32 FAMILY"/>
    <property type="match status" value="1"/>
</dbReference>
<accession>E1Y9G0</accession>
<dbReference type="EMBL" id="FR695864">
    <property type="protein sequence ID" value="CBX27204.1"/>
    <property type="molecule type" value="Genomic_DNA"/>
</dbReference>
<evidence type="ECO:0000313" key="1">
    <source>
        <dbReference type="EMBL" id="CBX27204.1"/>
    </source>
</evidence>